<organism evidence="1 2">
    <name type="scientific">Streptococcus intermedius</name>
    <dbReference type="NCBI Taxonomy" id="1338"/>
    <lineage>
        <taxon>Bacteria</taxon>
        <taxon>Bacillati</taxon>
        <taxon>Bacillota</taxon>
        <taxon>Bacilli</taxon>
        <taxon>Lactobacillales</taxon>
        <taxon>Streptococcaceae</taxon>
        <taxon>Streptococcus</taxon>
        <taxon>Streptococcus anginosus group</taxon>
    </lineage>
</organism>
<dbReference type="Proteomes" id="UP000267137">
    <property type="component" value="Unassembled WGS sequence"/>
</dbReference>
<comment type="caution">
    <text evidence="1">The sequence shown here is derived from an EMBL/GenBank/DDBJ whole genome shotgun (WGS) entry which is preliminary data.</text>
</comment>
<dbReference type="OMA" id="AIHLVYP"/>
<dbReference type="InterPro" id="IPR047727">
    <property type="entry name" value="Sce7725-like"/>
</dbReference>
<evidence type="ECO:0000313" key="1">
    <source>
        <dbReference type="EMBL" id="RSJ23286.1"/>
    </source>
</evidence>
<evidence type="ECO:0008006" key="3">
    <source>
        <dbReference type="Google" id="ProtNLM"/>
    </source>
</evidence>
<gene>
    <name evidence="1" type="ORF">D8827_06400</name>
</gene>
<accession>A0AAE8KBQ6</accession>
<dbReference type="AlphaFoldDB" id="A0AAE8KBQ6"/>
<protein>
    <recommendedName>
        <fullName evidence="3">Sce7725 family protein</fullName>
    </recommendedName>
</protein>
<dbReference type="GeneID" id="57843864"/>
<evidence type="ECO:0000313" key="2">
    <source>
        <dbReference type="Proteomes" id="UP000267137"/>
    </source>
</evidence>
<reference evidence="1 2" key="1">
    <citation type="submission" date="2018-11" db="EMBL/GenBank/DDBJ databases">
        <title>Species Designations Belie Phenotypic and Genotypic Heterogeneity in Oral Streptococci.</title>
        <authorList>
            <person name="Velsko I."/>
        </authorList>
    </citation>
    <scope>NUCLEOTIDE SEQUENCE [LARGE SCALE GENOMIC DNA]</scope>
    <source>
        <strain evidence="1 2">KLC02</strain>
    </source>
</reference>
<sequence length="315" mass="36111">MYFPYLRGRQYELIALRELLTNNKLGNNVIPIIEPVRLSPTLVSTLEGFKDKGQKCSLIMNPDVGSFLEEYRDSSKSNLATRLDRLIDDNENFYYVSLMSKDYSLEDNFKSITDIGKQITVCKKPDDLQGYNENYRGQETAYNLISESGRLKREVQGNKVKISDNFVKLLRNTDYSDRDDEFFSDDHKYFVTDGYTGFSDYSIVGAEYNESGFAPYAVAIHIVYFDSDENLRIHHFVSDTNQDPTNPAGKFKEALEKLIGYVNTGRVERTLAINEFEKLYRTGSYPGLGTVKKLSIMHHIELVGKYLDRNSGDSE</sequence>
<proteinExistence type="predicted"/>
<name>A0AAE8KBQ6_STRIT</name>
<dbReference type="NCBIfam" id="NF033831">
    <property type="entry name" value="sce7725_fam"/>
    <property type="match status" value="1"/>
</dbReference>
<dbReference type="EMBL" id="RJOO01000003">
    <property type="protein sequence ID" value="RSJ23286.1"/>
    <property type="molecule type" value="Genomic_DNA"/>
</dbReference>
<dbReference type="RefSeq" id="WP_003077536.1">
    <property type="nucleotide sequence ID" value="NZ_JALGPV010000003.1"/>
</dbReference>